<comment type="caution">
    <text evidence="2">The sequence shown here is derived from an EMBL/GenBank/DDBJ whole genome shotgun (WGS) entry which is preliminary data.</text>
</comment>
<keyword evidence="3" id="KW-1185">Reference proteome</keyword>
<keyword evidence="1" id="KW-1133">Transmembrane helix</keyword>
<accession>A0ABW2U6V3</accession>
<feature type="transmembrane region" description="Helical" evidence="1">
    <location>
        <begin position="109"/>
        <end position="132"/>
    </location>
</feature>
<reference evidence="3" key="1">
    <citation type="journal article" date="2019" name="Int. J. Syst. Evol. Microbiol.">
        <title>The Global Catalogue of Microorganisms (GCM) 10K type strain sequencing project: providing services to taxonomists for standard genome sequencing and annotation.</title>
        <authorList>
            <consortium name="The Broad Institute Genomics Platform"/>
            <consortium name="The Broad Institute Genome Sequencing Center for Infectious Disease"/>
            <person name="Wu L."/>
            <person name="Ma J."/>
        </authorList>
    </citation>
    <scope>NUCLEOTIDE SEQUENCE [LARGE SCALE GENOMIC DNA]</scope>
    <source>
        <strain evidence="3">JCM 19635</strain>
    </source>
</reference>
<protein>
    <submittedName>
        <fullName evidence="2">Uncharacterized protein</fullName>
    </submittedName>
</protein>
<evidence type="ECO:0000313" key="3">
    <source>
        <dbReference type="Proteomes" id="UP001596513"/>
    </source>
</evidence>
<evidence type="ECO:0000313" key="2">
    <source>
        <dbReference type="EMBL" id="MFC7668599.1"/>
    </source>
</evidence>
<dbReference type="RefSeq" id="WP_380204040.1">
    <property type="nucleotide sequence ID" value="NZ_JBHTEK010000001.1"/>
</dbReference>
<dbReference type="EMBL" id="JBHTEK010000001">
    <property type="protein sequence ID" value="MFC7668599.1"/>
    <property type="molecule type" value="Genomic_DNA"/>
</dbReference>
<sequence>MGVLGGVALGHWLERQGWARQRWAQVAVLAVVLGAGAWMAPKVSIAFSVNKFTNQVIRVYSHEVAHSAGKPHFEYPDLRPTLESIAAHAPLAAANALTRPWLGESWQPLFVAAGLENIGLLALFVLAIVAAVKGRLGHLPFGLGVGLVVFCLILAALIGLTTPNFGSLNRYRNELLPFFLLLVLQNDYAGAALRWVGLGARRKPDVRLPERPARPVA</sequence>
<keyword evidence="1" id="KW-0812">Transmembrane</keyword>
<proteinExistence type="predicted"/>
<feature type="transmembrane region" description="Helical" evidence="1">
    <location>
        <begin position="178"/>
        <end position="197"/>
    </location>
</feature>
<gene>
    <name evidence="2" type="ORF">ACFQT0_15400</name>
</gene>
<name>A0ABW2U6V3_9BACT</name>
<evidence type="ECO:0000256" key="1">
    <source>
        <dbReference type="SAM" id="Phobius"/>
    </source>
</evidence>
<keyword evidence="1" id="KW-0472">Membrane</keyword>
<feature type="transmembrane region" description="Helical" evidence="1">
    <location>
        <begin position="23"/>
        <end position="40"/>
    </location>
</feature>
<organism evidence="2 3">
    <name type="scientific">Hymenobacter humi</name>
    <dbReference type="NCBI Taxonomy" id="1411620"/>
    <lineage>
        <taxon>Bacteria</taxon>
        <taxon>Pseudomonadati</taxon>
        <taxon>Bacteroidota</taxon>
        <taxon>Cytophagia</taxon>
        <taxon>Cytophagales</taxon>
        <taxon>Hymenobacteraceae</taxon>
        <taxon>Hymenobacter</taxon>
    </lineage>
</organism>
<feature type="transmembrane region" description="Helical" evidence="1">
    <location>
        <begin position="139"/>
        <end position="158"/>
    </location>
</feature>
<dbReference type="Proteomes" id="UP001596513">
    <property type="component" value="Unassembled WGS sequence"/>
</dbReference>